<accession>A0ABR3JAX4</accession>
<gene>
    <name evidence="1" type="ORF">HGRIS_007071</name>
</gene>
<reference evidence="2" key="1">
    <citation type="submission" date="2024-06" db="EMBL/GenBank/DDBJ databases">
        <title>Multi-omics analyses provide insights into the biosynthesis of the anticancer antibiotic pleurotin in Hohenbuehelia grisea.</title>
        <authorList>
            <person name="Weaver J.A."/>
            <person name="Alberti F."/>
        </authorList>
    </citation>
    <scope>NUCLEOTIDE SEQUENCE [LARGE SCALE GENOMIC DNA]</scope>
    <source>
        <strain evidence="2">T-177</strain>
    </source>
</reference>
<dbReference type="EMBL" id="JASNQZ010000010">
    <property type="protein sequence ID" value="KAL0952846.1"/>
    <property type="molecule type" value="Genomic_DNA"/>
</dbReference>
<protein>
    <submittedName>
        <fullName evidence="1">Uncharacterized protein</fullName>
    </submittedName>
</protein>
<comment type="caution">
    <text evidence="1">The sequence shown here is derived from an EMBL/GenBank/DDBJ whole genome shotgun (WGS) entry which is preliminary data.</text>
</comment>
<organism evidence="1 2">
    <name type="scientific">Hohenbuehelia grisea</name>
    <dbReference type="NCBI Taxonomy" id="104357"/>
    <lineage>
        <taxon>Eukaryota</taxon>
        <taxon>Fungi</taxon>
        <taxon>Dikarya</taxon>
        <taxon>Basidiomycota</taxon>
        <taxon>Agaricomycotina</taxon>
        <taxon>Agaricomycetes</taxon>
        <taxon>Agaricomycetidae</taxon>
        <taxon>Agaricales</taxon>
        <taxon>Pleurotineae</taxon>
        <taxon>Pleurotaceae</taxon>
        <taxon>Hohenbuehelia</taxon>
    </lineage>
</organism>
<evidence type="ECO:0000313" key="2">
    <source>
        <dbReference type="Proteomes" id="UP001556367"/>
    </source>
</evidence>
<proteinExistence type="predicted"/>
<dbReference type="Proteomes" id="UP001556367">
    <property type="component" value="Unassembled WGS sequence"/>
</dbReference>
<sequence length="114" mass="12996">MQRNVRSCAPSSMEDDNPNQCQALYMCHEEQTRARFVTLLWVPVTDAEHARRSCYDSFGVRYNSDNSHHRATSESSSEVVKMWCKALVVPQAEHVFVSDHNPCGRRHCQASEPG</sequence>
<evidence type="ECO:0000313" key="1">
    <source>
        <dbReference type="EMBL" id="KAL0952846.1"/>
    </source>
</evidence>
<keyword evidence="2" id="KW-1185">Reference proteome</keyword>
<name>A0ABR3JAX4_9AGAR</name>